<evidence type="ECO:0000313" key="1">
    <source>
        <dbReference type="EMBL" id="PNY79581.1"/>
    </source>
</evidence>
<evidence type="ECO:0000313" key="2">
    <source>
        <dbReference type="Proteomes" id="UP000236379"/>
    </source>
</evidence>
<sequence>MTPRIKPTPRPHYHQTYPDHLATADELRALQLKPGTTEPDALLRYQRGESSGLCALYDRTKAVPDVSPTP</sequence>
<proteinExistence type="predicted"/>
<dbReference type="EMBL" id="PPPD01000003">
    <property type="protein sequence ID" value="PNY79581.1"/>
    <property type="molecule type" value="Genomic_DNA"/>
</dbReference>
<dbReference type="OrthoDB" id="71721at2"/>
<gene>
    <name evidence="1" type="ORF">CVO96_18670</name>
</gene>
<comment type="caution">
    <text evidence="1">The sequence shown here is derived from an EMBL/GenBank/DDBJ whole genome shotgun (WGS) entry which is preliminary data.</text>
</comment>
<protein>
    <submittedName>
        <fullName evidence="1">Uncharacterized protein</fullName>
    </submittedName>
</protein>
<organism evidence="1 2">
    <name type="scientific">Deinococcus koreensis</name>
    <dbReference type="NCBI Taxonomy" id="2054903"/>
    <lineage>
        <taxon>Bacteria</taxon>
        <taxon>Thermotogati</taxon>
        <taxon>Deinococcota</taxon>
        <taxon>Deinococci</taxon>
        <taxon>Deinococcales</taxon>
        <taxon>Deinococcaceae</taxon>
        <taxon>Deinococcus</taxon>
    </lineage>
</organism>
<keyword evidence="2" id="KW-1185">Reference proteome</keyword>
<accession>A0A2K3USR6</accession>
<dbReference type="RefSeq" id="WP_103314095.1">
    <property type="nucleotide sequence ID" value="NZ_PPPD01000003.1"/>
</dbReference>
<dbReference type="Proteomes" id="UP000236379">
    <property type="component" value="Unassembled WGS sequence"/>
</dbReference>
<dbReference type="AlphaFoldDB" id="A0A2K3USR6"/>
<name>A0A2K3USR6_9DEIO</name>
<reference evidence="1 2" key="1">
    <citation type="submission" date="2018-01" db="EMBL/GenBank/DDBJ databases">
        <title>Deinococcus koreensis sp. nov., a radiation-resistant bacterium isolated from river water.</title>
        <authorList>
            <person name="Choi A."/>
        </authorList>
    </citation>
    <scope>NUCLEOTIDE SEQUENCE [LARGE SCALE GENOMIC DNA]</scope>
    <source>
        <strain evidence="1 2">SJW1-2</strain>
    </source>
</reference>